<dbReference type="InterPro" id="IPR015376">
    <property type="entry name" value="Znr_NADH_PPase"/>
</dbReference>
<dbReference type="RefSeq" id="WP_157322016.1">
    <property type="nucleotide sequence ID" value="NZ_BMFX01000019.1"/>
</dbReference>
<comment type="cofactor">
    <cofactor evidence="1">
        <name>Mg(2+)</name>
        <dbReference type="ChEBI" id="CHEBI:18420"/>
    </cofactor>
</comment>
<protein>
    <recommendedName>
        <fullName evidence="4">NAD(+) diphosphatase</fullName>
        <ecNumber evidence="4">3.6.1.22</ecNumber>
    </recommendedName>
</protein>
<dbReference type="CDD" id="cd03429">
    <property type="entry name" value="NUDIX_NADH_pyrophosphatase_Nudt13"/>
    <property type="match status" value="1"/>
</dbReference>
<evidence type="ECO:0000256" key="2">
    <source>
        <dbReference type="ARBA" id="ARBA00001947"/>
    </source>
</evidence>
<dbReference type="GO" id="GO:0005829">
    <property type="term" value="C:cytosol"/>
    <property type="evidence" value="ECO:0007669"/>
    <property type="project" value="TreeGrafter"/>
</dbReference>
<dbReference type="OrthoDB" id="9791656at2"/>
<evidence type="ECO:0000256" key="1">
    <source>
        <dbReference type="ARBA" id="ARBA00001946"/>
    </source>
</evidence>
<evidence type="ECO:0000256" key="5">
    <source>
        <dbReference type="ARBA" id="ARBA00022723"/>
    </source>
</evidence>
<dbReference type="Gene3D" id="3.90.79.10">
    <property type="entry name" value="Nucleoside Triphosphate Pyrophosphohydrolase"/>
    <property type="match status" value="1"/>
</dbReference>
<dbReference type="InterPro" id="IPR049734">
    <property type="entry name" value="NudC-like_C"/>
</dbReference>
<dbReference type="GO" id="GO:0019677">
    <property type="term" value="P:NAD+ catabolic process"/>
    <property type="evidence" value="ECO:0007669"/>
    <property type="project" value="TreeGrafter"/>
</dbReference>
<accession>A0A7K1UH44</accession>
<dbReference type="GO" id="GO:0046872">
    <property type="term" value="F:metal ion binding"/>
    <property type="evidence" value="ECO:0007669"/>
    <property type="project" value="UniProtKB-KW"/>
</dbReference>
<keyword evidence="12" id="KW-1185">Reference proteome</keyword>
<organism evidence="11 12">
    <name type="scientific">Nesterenkonia alkaliphila</name>
    <dbReference type="NCBI Taxonomy" id="1463631"/>
    <lineage>
        <taxon>Bacteria</taxon>
        <taxon>Bacillati</taxon>
        <taxon>Actinomycetota</taxon>
        <taxon>Actinomycetes</taxon>
        <taxon>Micrococcales</taxon>
        <taxon>Micrococcaceae</taxon>
        <taxon>Nesterenkonia</taxon>
    </lineage>
</organism>
<dbReference type="PROSITE" id="PS51462">
    <property type="entry name" value="NUDIX"/>
    <property type="match status" value="1"/>
</dbReference>
<dbReference type="SUPFAM" id="SSF55811">
    <property type="entry name" value="Nudix"/>
    <property type="match status" value="1"/>
</dbReference>
<comment type="cofactor">
    <cofactor evidence="2">
        <name>Zn(2+)</name>
        <dbReference type="ChEBI" id="CHEBI:29105"/>
    </cofactor>
</comment>
<dbReference type="Pfam" id="PF00293">
    <property type="entry name" value="NUDIX"/>
    <property type="match status" value="1"/>
</dbReference>
<evidence type="ECO:0000256" key="8">
    <source>
        <dbReference type="ARBA" id="ARBA00023027"/>
    </source>
</evidence>
<dbReference type="EC" id="3.6.1.22" evidence="4"/>
<dbReference type="Pfam" id="PF09297">
    <property type="entry name" value="Zn_ribbon_NUD"/>
    <property type="match status" value="1"/>
</dbReference>
<sequence>MPSDAERPKRVLSGSQLAAHSQERRATDWLARVWERPNTGVLMLAQGKAPVTNVAQQSEGEIADYELHLHFSAPQGELPGQAVYLGEVVAEDTLESAEEHPIRHVVAVPATTPPAGPPGALDQTSLSWEDLRRVGHQLPAVEAKLLTHAAALTGWHASAAFCPGCGGVTEPRSSGWARSCMNCDAEHFPRTDPAVITAVTDADDRLLLGSAVLWDVRRYSTFAGFVEAGESLEDAVVREVKEEAGVTVDRVEYVSSQAWPFPRSLMIGFFGRTRDVEAAADLEEIREVRWFTRQELHDCVSRGSITLPARSSISRGLIERWYGGPLERPGAHR</sequence>
<dbReference type="AlphaFoldDB" id="A0A7K1UH44"/>
<name>A0A7K1UH44_9MICC</name>
<dbReference type="PROSITE" id="PS00893">
    <property type="entry name" value="NUDIX_BOX"/>
    <property type="match status" value="1"/>
</dbReference>
<dbReference type="InterPro" id="IPR015375">
    <property type="entry name" value="NADH_PPase-like_N"/>
</dbReference>
<comment type="similarity">
    <text evidence="3">Belongs to the Nudix hydrolase family. NudC subfamily.</text>
</comment>
<dbReference type="InterPro" id="IPR050241">
    <property type="entry name" value="NAD-cap_RNA_hydrolase_NudC"/>
</dbReference>
<evidence type="ECO:0000259" key="10">
    <source>
        <dbReference type="PROSITE" id="PS51462"/>
    </source>
</evidence>
<keyword evidence="6 11" id="KW-0378">Hydrolase</keyword>
<reference evidence="11 12" key="1">
    <citation type="submission" date="2019-12" db="EMBL/GenBank/DDBJ databases">
        <title>Nesterenkonia muleiensis sp. nov., a novel actinobacterium isolated from sap of Populus euphratica.</title>
        <authorList>
            <person name="Wang R."/>
        </authorList>
    </citation>
    <scope>NUCLEOTIDE SEQUENCE [LARGE SCALE GENOMIC DNA]</scope>
    <source>
        <strain evidence="11 12">F10</strain>
    </source>
</reference>
<evidence type="ECO:0000256" key="4">
    <source>
        <dbReference type="ARBA" id="ARBA00012381"/>
    </source>
</evidence>
<dbReference type="Pfam" id="PF09296">
    <property type="entry name" value="NUDIX-like"/>
    <property type="match status" value="1"/>
</dbReference>
<keyword evidence="8" id="KW-0520">NAD</keyword>
<keyword evidence="7" id="KW-0460">Magnesium</keyword>
<dbReference type="Gene3D" id="3.90.79.20">
    <property type="match status" value="1"/>
</dbReference>
<dbReference type="InterPro" id="IPR015797">
    <property type="entry name" value="NUDIX_hydrolase-like_dom_sf"/>
</dbReference>
<gene>
    <name evidence="11" type="primary">nudC</name>
    <name evidence="11" type="ORF">GNZ21_05185</name>
</gene>
<keyword evidence="5" id="KW-0479">Metal-binding</keyword>
<evidence type="ECO:0000313" key="12">
    <source>
        <dbReference type="Proteomes" id="UP000460157"/>
    </source>
</evidence>
<dbReference type="EMBL" id="WRPM01000032">
    <property type="protein sequence ID" value="MVT25759.1"/>
    <property type="molecule type" value="Genomic_DNA"/>
</dbReference>
<dbReference type="GO" id="GO:0035529">
    <property type="term" value="F:NADH pyrophosphatase activity"/>
    <property type="evidence" value="ECO:0007669"/>
    <property type="project" value="TreeGrafter"/>
</dbReference>
<dbReference type="GO" id="GO:0006742">
    <property type="term" value="P:NADP+ catabolic process"/>
    <property type="evidence" value="ECO:0007669"/>
    <property type="project" value="TreeGrafter"/>
</dbReference>
<feature type="domain" description="Nudix hydrolase" evidence="10">
    <location>
        <begin position="189"/>
        <end position="319"/>
    </location>
</feature>
<proteinExistence type="inferred from homology"/>
<evidence type="ECO:0000256" key="3">
    <source>
        <dbReference type="ARBA" id="ARBA00009595"/>
    </source>
</evidence>
<evidence type="ECO:0000256" key="6">
    <source>
        <dbReference type="ARBA" id="ARBA00022801"/>
    </source>
</evidence>
<dbReference type="InterPro" id="IPR000086">
    <property type="entry name" value="NUDIX_hydrolase_dom"/>
</dbReference>
<comment type="catalytic activity">
    <reaction evidence="9">
        <text>a 5'-end NAD(+)-phospho-ribonucleoside in mRNA + H2O = a 5'-end phospho-adenosine-phospho-ribonucleoside in mRNA + beta-nicotinamide D-ribonucleotide + 2 H(+)</text>
        <dbReference type="Rhea" id="RHEA:60876"/>
        <dbReference type="Rhea" id="RHEA-COMP:15698"/>
        <dbReference type="Rhea" id="RHEA-COMP:15719"/>
        <dbReference type="ChEBI" id="CHEBI:14649"/>
        <dbReference type="ChEBI" id="CHEBI:15377"/>
        <dbReference type="ChEBI" id="CHEBI:15378"/>
        <dbReference type="ChEBI" id="CHEBI:144029"/>
        <dbReference type="ChEBI" id="CHEBI:144051"/>
    </reaction>
    <physiologicalReaction direction="left-to-right" evidence="9">
        <dbReference type="Rhea" id="RHEA:60877"/>
    </physiologicalReaction>
</comment>
<comment type="caution">
    <text evidence="11">The sequence shown here is derived from an EMBL/GenBank/DDBJ whole genome shotgun (WGS) entry which is preliminary data.</text>
</comment>
<dbReference type="PANTHER" id="PTHR42904">
    <property type="entry name" value="NUDIX HYDROLASE, NUDC SUBFAMILY"/>
    <property type="match status" value="1"/>
</dbReference>
<evidence type="ECO:0000256" key="9">
    <source>
        <dbReference type="ARBA" id="ARBA00023679"/>
    </source>
</evidence>
<dbReference type="NCBIfam" id="NF001299">
    <property type="entry name" value="PRK00241.1"/>
    <property type="match status" value="1"/>
</dbReference>
<dbReference type="PANTHER" id="PTHR42904:SF6">
    <property type="entry name" value="NAD-CAPPED RNA HYDROLASE NUDT12"/>
    <property type="match status" value="1"/>
</dbReference>
<dbReference type="InterPro" id="IPR020084">
    <property type="entry name" value="NUDIX_hydrolase_CS"/>
</dbReference>
<dbReference type="Proteomes" id="UP000460157">
    <property type="component" value="Unassembled WGS sequence"/>
</dbReference>
<evidence type="ECO:0000256" key="7">
    <source>
        <dbReference type="ARBA" id="ARBA00022842"/>
    </source>
</evidence>
<evidence type="ECO:0000313" key="11">
    <source>
        <dbReference type="EMBL" id="MVT25759.1"/>
    </source>
</evidence>